<dbReference type="EMBL" id="JAZDWU010000010">
    <property type="protein sequence ID" value="KAK9988855.1"/>
    <property type="molecule type" value="Genomic_DNA"/>
</dbReference>
<dbReference type="Gene3D" id="3.40.640.10">
    <property type="entry name" value="Type I PLP-dependent aspartate aminotransferase-like (Major domain)"/>
    <property type="match status" value="1"/>
</dbReference>
<dbReference type="InterPro" id="IPR015421">
    <property type="entry name" value="PyrdxlP-dep_Trfase_major"/>
</dbReference>
<protein>
    <recommendedName>
        <fullName evidence="4">Glutamate-1-semialdehyde 2,1-aminomutase</fullName>
    </recommendedName>
</protein>
<reference evidence="2 3" key="1">
    <citation type="submission" date="2024-01" db="EMBL/GenBank/DDBJ databases">
        <title>A telomere-to-telomere, gap-free genome of sweet tea (Lithocarpus litseifolius).</title>
        <authorList>
            <person name="Zhou J."/>
        </authorList>
    </citation>
    <scope>NUCLEOTIDE SEQUENCE [LARGE SCALE GENOMIC DNA]</scope>
    <source>
        <strain evidence="2">Zhou-2022a</strain>
        <tissue evidence="2">Leaf</tissue>
    </source>
</reference>
<proteinExistence type="predicted"/>
<comment type="cofactor">
    <cofactor evidence="1">
        <name>pyridoxal 5'-phosphate</name>
        <dbReference type="ChEBI" id="CHEBI:597326"/>
    </cofactor>
</comment>
<evidence type="ECO:0000313" key="3">
    <source>
        <dbReference type="Proteomes" id="UP001459277"/>
    </source>
</evidence>
<dbReference type="PANTHER" id="PTHR43713:SF3">
    <property type="entry name" value="GLUTAMATE-1-SEMIALDEHYDE 2,1-AMINOMUTASE 1, CHLOROPLASTIC-RELATED"/>
    <property type="match status" value="1"/>
</dbReference>
<dbReference type="AlphaFoldDB" id="A0AAW2BVB8"/>
<keyword evidence="3" id="KW-1185">Reference proteome</keyword>
<name>A0AAW2BVB8_9ROSI</name>
<gene>
    <name evidence="2" type="ORF">SO802_029094</name>
</gene>
<dbReference type="SUPFAM" id="SSF53383">
    <property type="entry name" value="PLP-dependent transferases"/>
    <property type="match status" value="1"/>
</dbReference>
<evidence type="ECO:0000256" key="1">
    <source>
        <dbReference type="ARBA" id="ARBA00001933"/>
    </source>
</evidence>
<dbReference type="InterPro" id="IPR015424">
    <property type="entry name" value="PyrdxlP-dep_Trfase"/>
</dbReference>
<dbReference type="GO" id="GO:0009507">
    <property type="term" value="C:chloroplast"/>
    <property type="evidence" value="ECO:0007669"/>
    <property type="project" value="TreeGrafter"/>
</dbReference>
<organism evidence="2 3">
    <name type="scientific">Lithocarpus litseifolius</name>
    <dbReference type="NCBI Taxonomy" id="425828"/>
    <lineage>
        <taxon>Eukaryota</taxon>
        <taxon>Viridiplantae</taxon>
        <taxon>Streptophyta</taxon>
        <taxon>Embryophyta</taxon>
        <taxon>Tracheophyta</taxon>
        <taxon>Spermatophyta</taxon>
        <taxon>Magnoliopsida</taxon>
        <taxon>eudicotyledons</taxon>
        <taxon>Gunneridae</taxon>
        <taxon>Pentapetalae</taxon>
        <taxon>rosids</taxon>
        <taxon>fabids</taxon>
        <taxon>Fagales</taxon>
        <taxon>Fagaceae</taxon>
        <taxon>Lithocarpus</taxon>
    </lineage>
</organism>
<sequence>MTGFLLSYGGAQEYFGISAYLTTFGKIIAGGPVGAYGVRREIMEMVAPTGPIYQAGFLSGNPLAMTTGTHTLK</sequence>
<comment type="caution">
    <text evidence="2">The sequence shown here is derived from an EMBL/GenBank/DDBJ whole genome shotgun (WGS) entry which is preliminary data.</text>
</comment>
<dbReference type="Proteomes" id="UP001459277">
    <property type="component" value="Unassembled WGS sequence"/>
</dbReference>
<evidence type="ECO:0008006" key="4">
    <source>
        <dbReference type="Google" id="ProtNLM"/>
    </source>
</evidence>
<dbReference type="PANTHER" id="PTHR43713">
    <property type="entry name" value="GLUTAMATE-1-SEMIALDEHYDE 2,1-AMINOMUTASE"/>
    <property type="match status" value="1"/>
</dbReference>
<accession>A0AAW2BVB8</accession>
<evidence type="ECO:0000313" key="2">
    <source>
        <dbReference type="EMBL" id="KAK9988855.1"/>
    </source>
</evidence>